<reference evidence="2" key="1">
    <citation type="submission" date="2017-04" db="EMBL/GenBank/DDBJ databases">
        <title>Function of individual gut microbiota members based on whole genome sequencing of pure cultures obtained from chicken caecum.</title>
        <authorList>
            <person name="Medvecky M."/>
            <person name="Cejkova D."/>
            <person name="Polansky O."/>
            <person name="Karasova D."/>
            <person name="Kubasova T."/>
            <person name="Cizek A."/>
            <person name="Rychlik I."/>
        </authorList>
    </citation>
    <scope>NUCLEOTIDE SEQUENCE [LARGE SCALE GENOMIC DNA]</scope>
    <source>
        <strain evidence="2">An43</strain>
    </source>
</reference>
<dbReference type="EMBL" id="NFII01000017">
    <property type="protein sequence ID" value="OUN99841.1"/>
    <property type="molecule type" value="Genomic_DNA"/>
</dbReference>
<sequence>MKENFNTLRQRATQIKNEVEDGANTSARVGSFCEDVVDTMTGTITEYNVSVQHPTSGIDGSNKYSLESAIAQVPQELRNIG</sequence>
<organism evidence="1 2">
    <name type="scientific">Bacteroides clarus</name>
    <dbReference type="NCBI Taxonomy" id="626929"/>
    <lineage>
        <taxon>Bacteria</taxon>
        <taxon>Pseudomonadati</taxon>
        <taxon>Bacteroidota</taxon>
        <taxon>Bacteroidia</taxon>
        <taxon>Bacteroidales</taxon>
        <taxon>Bacteroidaceae</taxon>
        <taxon>Bacteroides</taxon>
    </lineage>
</organism>
<accession>A0A1Y3YR45</accession>
<proteinExistence type="predicted"/>
<dbReference type="Proteomes" id="UP000195386">
    <property type="component" value="Unassembled WGS sequence"/>
</dbReference>
<name>A0A1Y3YR45_9BACE</name>
<feature type="non-terminal residue" evidence="1">
    <location>
        <position position="81"/>
    </location>
</feature>
<evidence type="ECO:0000313" key="1">
    <source>
        <dbReference type="EMBL" id="OUN99841.1"/>
    </source>
</evidence>
<dbReference type="AlphaFoldDB" id="A0A1Y3YR45"/>
<protein>
    <submittedName>
        <fullName evidence="1">Uncharacterized protein</fullName>
    </submittedName>
</protein>
<gene>
    <name evidence="1" type="ORF">B5F97_14685</name>
</gene>
<evidence type="ECO:0000313" key="2">
    <source>
        <dbReference type="Proteomes" id="UP000195386"/>
    </source>
</evidence>
<comment type="caution">
    <text evidence="1">The sequence shown here is derived from an EMBL/GenBank/DDBJ whole genome shotgun (WGS) entry which is preliminary data.</text>
</comment>